<dbReference type="InterPro" id="IPR007502">
    <property type="entry name" value="Helicase-assoc_dom"/>
</dbReference>
<dbReference type="Gene3D" id="1.20.120.1080">
    <property type="match status" value="1"/>
</dbReference>
<dbReference type="InterPro" id="IPR029068">
    <property type="entry name" value="Glyas_Bleomycin-R_OHBP_Dase"/>
</dbReference>
<feature type="binding site" description="in other chain" evidence="19">
    <location>
        <begin position="1226"/>
        <end position="1229"/>
    </location>
    <ligand>
        <name>substrate</name>
        <note>ligand shared between dimeric partners</note>
    </ligand>
</feature>
<evidence type="ECO:0000256" key="9">
    <source>
        <dbReference type="ARBA" id="ARBA00022741"/>
    </source>
</evidence>
<evidence type="ECO:0000256" key="3">
    <source>
        <dbReference type="ARBA" id="ARBA00004496"/>
    </source>
</evidence>
<dbReference type="GO" id="GO:0003724">
    <property type="term" value="F:RNA helicase activity"/>
    <property type="evidence" value="ECO:0007669"/>
    <property type="project" value="UniProtKB-EC"/>
</dbReference>
<evidence type="ECO:0000313" key="23">
    <source>
        <dbReference type="Proteomes" id="UP000195871"/>
    </source>
</evidence>
<dbReference type="FunFam" id="3.40.50.460:FF:000007">
    <property type="entry name" value="ATP-dependent 6-phosphofructokinase"/>
    <property type="match status" value="1"/>
</dbReference>
<dbReference type="GO" id="GO:0005684">
    <property type="term" value="C:U2-type spliceosomal complex"/>
    <property type="evidence" value="ECO:0007669"/>
    <property type="project" value="UniProtKB-ARBA"/>
</dbReference>
<comment type="activity regulation">
    <text evidence="19">Allosterically activated by ADP, AMP, or fructose 2,6-bisphosphate, and allosterically inhibited by ATP or citrate.</text>
</comment>
<feature type="domain" description="Helicase C-terminal" evidence="21">
    <location>
        <begin position="297"/>
        <end position="464"/>
    </location>
</feature>
<dbReference type="SUPFAM" id="SSF52540">
    <property type="entry name" value="P-loop containing nucleoside triphosphate hydrolases"/>
    <property type="match status" value="1"/>
</dbReference>
<dbReference type="FunFam" id="3.40.50.460:FF:000008">
    <property type="entry name" value="ATP-dependent 6-phosphofructokinase"/>
    <property type="match status" value="1"/>
</dbReference>
<feature type="binding site" evidence="19">
    <location>
        <begin position="1045"/>
        <end position="1048"/>
    </location>
    <ligand>
        <name>ATP</name>
        <dbReference type="ChEBI" id="CHEBI:30616"/>
    </ligand>
</feature>
<dbReference type="InterPro" id="IPR009161">
    <property type="entry name" value="6-Pfructokinase_euk"/>
</dbReference>
<feature type="binding site" evidence="19">
    <location>
        <position position="1046"/>
    </location>
    <ligand>
        <name>Mg(2+)</name>
        <dbReference type="ChEBI" id="CHEBI:18420"/>
        <note>catalytic</note>
    </ligand>
</feature>
<dbReference type="Pfam" id="PF00365">
    <property type="entry name" value="PFK"/>
    <property type="match status" value="2"/>
</dbReference>
<feature type="binding site" evidence="19">
    <location>
        <position position="1128"/>
    </location>
    <ligand>
        <name>substrate</name>
        <note>ligand shared between dimeric partners</note>
    </ligand>
</feature>
<feature type="binding site" description="in other chain" evidence="19">
    <location>
        <position position="1192"/>
    </location>
    <ligand>
        <name>substrate</name>
        <note>ligand shared between dimeric partners</note>
    </ligand>
</feature>
<feature type="binding site" evidence="19">
    <location>
        <position position="1220"/>
    </location>
    <ligand>
        <name>substrate</name>
        <note>ligand shared between dimeric partners</note>
    </ligand>
</feature>
<dbReference type="FunFam" id="3.40.50.300:FF:000726">
    <property type="entry name" value="Pre-mRNA-splicing factor ATP-dependent RNA helicase"/>
    <property type="match status" value="1"/>
</dbReference>
<dbReference type="GO" id="GO:0003676">
    <property type="term" value="F:nucleic acid binding"/>
    <property type="evidence" value="ECO:0007669"/>
    <property type="project" value="InterPro"/>
</dbReference>
<evidence type="ECO:0000256" key="19">
    <source>
        <dbReference type="HAMAP-Rule" id="MF_03184"/>
    </source>
</evidence>
<feature type="binding site" evidence="19">
    <location>
        <begin position="1015"/>
        <end position="1016"/>
    </location>
    <ligand>
        <name>ATP</name>
        <dbReference type="ChEBI" id="CHEBI:30616"/>
    </ligand>
</feature>
<feature type="binding site" description="in other chain" evidence="19">
    <location>
        <begin position="1091"/>
        <end position="1093"/>
    </location>
    <ligand>
        <name>substrate</name>
        <note>ligand shared between dimeric partners</note>
    </ligand>
</feature>
<dbReference type="InterPro" id="IPR027417">
    <property type="entry name" value="P-loop_NTPase"/>
</dbReference>
<evidence type="ECO:0000256" key="4">
    <source>
        <dbReference type="ARBA" id="ARBA00004679"/>
    </source>
</evidence>
<dbReference type="VEuPathDB" id="FungiDB:C5L36_0A07400"/>
<comment type="subcellular location">
    <subcellularLocation>
        <location evidence="3 19">Cytoplasm</location>
    </subcellularLocation>
    <subcellularLocation>
        <location evidence="2">Nucleus</location>
    </subcellularLocation>
</comment>
<evidence type="ECO:0000256" key="10">
    <source>
        <dbReference type="ARBA" id="ARBA00022777"/>
    </source>
</evidence>
<evidence type="ECO:0000313" key="22">
    <source>
        <dbReference type="EMBL" id="OUT23615.1"/>
    </source>
</evidence>
<dbReference type="InterPro" id="IPR035966">
    <property type="entry name" value="PKF_sf"/>
</dbReference>
<keyword evidence="7 19" id="KW-0808">Transferase</keyword>
<comment type="subunit">
    <text evidence="19">Homotetramer.</text>
</comment>
<evidence type="ECO:0000256" key="13">
    <source>
        <dbReference type="ARBA" id="ARBA00022840"/>
    </source>
</evidence>
<feature type="binding site" description="in other chain" evidence="19">
    <location>
        <begin position="1135"/>
        <end position="1137"/>
    </location>
    <ligand>
        <name>substrate</name>
        <note>ligand shared between dimeric partners</note>
    </ligand>
</feature>
<keyword evidence="12" id="KW-0347">Helicase</keyword>
<feature type="binding site" evidence="19">
    <location>
        <position position="952"/>
    </location>
    <ligand>
        <name>ATP</name>
        <dbReference type="ChEBI" id="CHEBI:30616"/>
    </ligand>
</feature>
<keyword evidence="11" id="KW-0378">Hydrolase</keyword>
<keyword evidence="15 19" id="KW-0324">Glycolysis</keyword>
<accession>A0A1Z8JSP6</accession>
<dbReference type="GO" id="GO:0048029">
    <property type="term" value="F:monosaccharide binding"/>
    <property type="evidence" value="ECO:0007669"/>
    <property type="project" value="TreeGrafter"/>
</dbReference>
<feature type="region of interest" description="Interdomain linker" evidence="19">
    <location>
        <begin position="1319"/>
        <end position="1332"/>
    </location>
</feature>
<evidence type="ECO:0000256" key="12">
    <source>
        <dbReference type="ARBA" id="ARBA00022806"/>
    </source>
</evidence>
<dbReference type="PROSITE" id="PS51192">
    <property type="entry name" value="HELICASE_ATP_BIND_1"/>
    <property type="match status" value="1"/>
</dbReference>
<evidence type="ECO:0000256" key="11">
    <source>
        <dbReference type="ARBA" id="ARBA00022801"/>
    </source>
</evidence>
<keyword evidence="5 19" id="KW-0963">Cytoplasm</keyword>
<keyword evidence="6 19" id="KW-0021">Allosteric enzyme</keyword>
<evidence type="ECO:0000256" key="8">
    <source>
        <dbReference type="ARBA" id="ARBA00022723"/>
    </source>
</evidence>
<evidence type="ECO:0000256" key="7">
    <source>
        <dbReference type="ARBA" id="ARBA00022679"/>
    </source>
</evidence>
<feature type="domain" description="Helicase ATP-binding" evidence="20">
    <location>
        <begin position="112"/>
        <end position="272"/>
    </location>
</feature>
<feature type="binding site" evidence="19">
    <location>
        <position position="1499"/>
    </location>
    <ligand>
        <name>beta-D-fructose 2,6-bisphosphate</name>
        <dbReference type="ChEBI" id="CHEBI:58579"/>
        <note>allosteric activator; ligand shared between dimeric partners</note>
    </ligand>
</feature>
<dbReference type="UniPathway" id="UPA00109">
    <property type="reaction ID" value="UER00182"/>
</dbReference>
<feature type="active site" description="Proton acceptor" evidence="19">
    <location>
        <position position="1093"/>
    </location>
</feature>
<name>A0A1Z8JSP6_PICKU</name>
<evidence type="ECO:0000256" key="1">
    <source>
        <dbReference type="ARBA" id="ARBA00001946"/>
    </source>
</evidence>
<dbReference type="SUPFAM" id="SSF53784">
    <property type="entry name" value="Phosphofructokinase"/>
    <property type="match status" value="2"/>
</dbReference>
<evidence type="ECO:0000256" key="5">
    <source>
        <dbReference type="ARBA" id="ARBA00022490"/>
    </source>
</evidence>
<dbReference type="SMART" id="SM00487">
    <property type="entry name" value="DEXDc"/>
    <property type="match status" value="1"/>
</dbReference>
<dbReference type="InterPro" id="IPR015912">
    <property type="entry name" value="Phosphofructokinase_CS"/>
</dbReference>
<comment type="cofactor">
    <cofactor evidence="1 19">
        <name>Mg(2+)</name>
        <dbReference type="ChEBI" id="CHEBI:18420"/>
    </cofactor>
</comment>
<comment type="catalytic activity">
    <reaction evidence="17">
        <text>ATP + H2O = ADP + phosphate + H(+)</text>
        <dbReference type="Rhea" id="RHEA:13065"/>
        <dbReference type="ChEBI" id="CHEBI:15377"/>
        <dbReference type="ChEBI" id="CHEBI:15378"/>
        <dbReference type="ChEBI" id="CHEBI:30616"/>
        <dbReference type="ChEBI" id="CHEBI:43474"/>
        <dbReference type="ChEBI" id="CHEBI:456216"/>
        <dbReference type="EC" id="3.6.4.13"/>
    </reaction>
</comment>
<dbReference type="InterPro" id="IPR022953">
    <property type="entry name" value="ATP_PFK"/>
</dbReference>
<dbReference type="GO" id="GO:0005524">
    <property type="term" value="F:ATP binding"/>
    <property type="evidence" value="ECO:0007669"/>
    <property type="project" value="UniProtKB-KW"/>
</dbReference>
<proteinExistence type="inferred from homology"/>
<dbReference type="EC" id="2.7.1.11" evidence="19"/>
<dbReference type="Proteomes" id="UP000195871">
    <property type="component" value="Unassembled WGS sequence"/>
</dbReference>
<dbReference type="GO" id="GO:0006002">
    <property type="term" value="P:fructose 6-phosphate metabolic process"/>
    <property type="evidence" value="ECO:0007669"/>
    <property type="project" value="InterPro"/>
</dbReference>
<dbReference type="Pfam" id="PF00271">
    <property type="entry name" value="Helicase_C"/>
    <property type="match status" value="1"/>
</dbReference>
<comment type="pathway">
    <text evidence="4 19">Carbohydrate degradation; glycolysis; D-glyceraldehyde 3-phosphate and glycerone phosphate from D-glucose: step 3/4.</text>
</comment>
<sequence>MKRDSAEVKEERIDSGLKRAKKLDGKPYTNSEREWQDIQLQRASVLKDKQDNKAEDYDLVYENAVQFIPDVSEEMKEQIEIDELIEKEEERIQSIEETKKSLPVYKFKQELIDSIKANQVLIVVGETGSGKTTQLPQYLLEAGYEHVGCTQPRRVAAISVATRVADEQGTPLGKKVGYSVRFDDKTSKETQIKYMTDGMLVREFLGDKNLLGYDVMIIDEAHERTVSTDILLGLLKDVLACRPEFRVIIASATINATKFSEFFNKAPVFNVPGRMYPVEIFYTAQSESNYVAAAITTVYQIHTSQGKGDVLVFLTGQDEIEKACEALQETMTKLSLKLIVCPIYAGLPPEQQKRIFDATPEGYRKIVVATNIAETSLTIPGITYVVDSGYVKESSFKNGVSTLEVVACSRASADQRAGRAGRVAPGKCFRLYTKLSYLEMPLMTKPEILRTDITQVLLLLLSMGIGASKLIQFPWMDKPKKESVSSGFEKLYTVGAVGANGGITERGIKLAALPVNVLIGRALIAATELNVLEIVCAVAAMMEASEGGGGGGGSNICDKEITPKFSHKYLDGKGGDVLMMLAVWDSWIESGKSPQWCHDFQVNRKTMKRAGEIYKQLQRVTRRVLQDCSENLHVSTRTDLMLLRTMKAWAVGFTSQKGVLHGDRYSVGGIQARIARGSAVESPLPETVIYSTLVATGETWIRGVMPVPREWLLTVCHNMLGRAPPWDDVSIILLFAQIYNLRVFPFRRREIYTLVYQKPLIHLVMTQLNSANTVVFYAPTQELYDATKQFYINLGFSHREDSPKGCSLTNDSSITLLLDPEHAASAEQIQNNIANLLSHINRRDWRTLQSAISLETDALPELIQHFKDKNLHFQTRPNELEPVESYVVDPLGSIVGFTALHNPLATNLKSRSIKLKSTTTSGSLATTASSVDLRQRPMSTHQRNIAVMTSGGDAPGMNANVRAIIRTAIARGHRAFAIHEGYSGLVKGGEYIKEMKWTDVNGWLVQGGTNIGTARCMEFKERWGRLKGCKNMIEAGIDALIVCGGDGSLTGADRFREEWPSLIQELLEKKEITQQQYDTYKHLNICGTVGSIDNDMSSTDSTIGAYSSLDRICQAIDYIDATANSHQRAFVIEVMGRHCGWLGLMASIATSADYMFIPEEPSSRENWADKMCEIISAHRTRGKRKTIVIVAEGAICTDLSPITCNDVKDVLVEKLGLDTRVTTLGHVQRGGPAVAFDRVLATLQGVAAVDAVLESTPSTPSQMIGIAENKIVKRSLVEAVKLTKSVAAAIEAKDFDKAMSLRDTEFSEHLKYYKSINTADFREPSLPVEKRKKFAIINVGAPAGGMNSATYAFANFCLSRGHIPYAIYNGFSGLARHESIKKIDWLNIDGWNALGGSEIGTNRTTPIESDLGLISYYFSKYELDGLVVVGGFEALESIQELESARSNYPAFRIPMVLIPATISNNVPGTEYSLGSDTCLNKLVEYCDVITQSASSTRDRCFVVECQGGNSGYIATYAQLCSGAEASYVPEEQISLKQLRTDIESLKTTFHLNKGKKNSGLVVIKSANASKALSTETIGEIIADESDGLFDSRTAIPGHVQQGGIPSPIDRCRATRFAIKAVEFLEDKQEIALASSNEIGEFVNSDEVTNTCSVLGVDKSHIKFRSVREVWNVDTHKGKRMRKTVFWQDVRGIADMLVGRVKV</sequence>
<dbReference type="GO" id="GO:0030388">
    <property type="term" value="P:fructose 1,6-bisphosphate metabolic process"/>
    <property type="evidence" value="ECO:0007669"/>
    <property type="project" value="TreeGrafter"/>
</dbReference>
<comment type="caution">
    <text evidence="19">Lacks conserved residue(s) required for the propagation of feature annotation.</text>
</comment>
<evidence type="ECO:0000259" key="21">
    <source>
        <dbReference type="PROSITE" id="PS51194"/>
    </source>
</evidence>
<evidence type="ECO:0000259" key="20">
    <source>
        <dbReference type="PROSITE" id="PS51192"/>
    </source>
</evidence>
<dbReference type="SMART" id="SM00490">
    <property type="entry name" value="HELICc"/>
    <property type="match status" value="1"/>
</dbReference>
<dbReference type="PANTHER" id="PTHR13697">
    <property type="entry name" value="PHOSPHOFRUCTOKINASE"/>
    <property type="match status" value="1"/>
</dbReference>
<dbReference type="HAMAP" id="MF_03184">
    <property type="entry name" value="Phosphofructokinase_I_E"/>
    <property type="match status" value="1"/>
</dbReference>
<feature type="binding site" description="in other chain" evidence="19">
    <location>
        <position position="1403"/>
    </location>
    <ligand>
        <name>beta-D-fructose 2,6-bisphosphate</name>
        <dbReference type="ChEBI" id="CHEBI:58579"/>
        <note>allosteric activator; ligand shared between dimeric partners</note>
    </ligand>
</feature>
<dbReference type="CDD" id="cd18791">
    <property type="entry name" value="SF2_C_RHA"/>
    <property type="match status" value="1"/>
</dbReference>
<dbReference type="Gene3D" id="3.40.50.450">
    <property type="match status" value="2"/>
</dbReference>
<dbReference type="SMART" id="SM00847">
    <property type="entry name" value="HA2"/>
    <property type="match status" value="1"/>
</dbReference>
<dbReference type="Pfam" id="PF00270">
    <property type="entry name" value="DEAD"/>
    <property type="match status" value="1"/>
</dbReference>
<dbReference type="VEuPathDB" id="FungiDB:C5L36_0A07390"/>
<feature type="binding site" description="in other chain" evidence="19">
    <location>
        <begin position="1461"/>
        <end position="1465"/>
    </location>
    <ligand>
        <name>beta-D-fructose 2,6-bisphosphate</name>
        <dbReference type="ChEBI" id="CHEBI:58579"/>
        <note>allosteric activator; ligand shared between dimeric partners</note>
    </ligand>
</feature>
<evidence type="ECO:0000256" key="14">
    <source>
        <dbReference type="ARBA" id="ARBA00022842"/>
    </source>
</evidence>
<dbReference type="NCBIfam" id="TIGR02478">
    <property type="entry name" value="6PF1K_euk"/>
    <property type="match status" value="1"/>
</dbReference>
<dbReference type="GO" id="GO:0061621">
    <property type="term" value="P:canonical glycolysis"/>
    <property type="evidence" value="ECO:0007669"/>
    <property type="project" value="TreeGrafter"/>
</dbReference>
<evidence type="ECO:0000256" key="18">
    <source>
        <dbReference type="ARBA" id="ARBA00048070"/>
    </source>
</evidence>
<dbReference type="GO" id="GO:0046872">
    <property type="term" value="F:metal ion binding"/>
    <property type="evidence" value="ECO:0007669"/>
    <property type="project" value="UniProtKB-KW"/>
</dbReference>
<feature type="region of interest" description="C-terminal regulatory PFK domain 2" evidence="19">
    <location>
        <begin position="1333"/>
        <end position="1702"/>
    </location>
</feature>
<dbReference type="PANTHER" id="PTHR13697:SF4">
    <property type="entry name" value="ATP-DEPENDENT 6-PHOSPHOFRUCTOKINASE"/>
    <property type="match status" value="1"/>
</dbReference>
<evidence type="ECO:0000256" key="2">
    <source>
        <dbReference type="ARBA" id="ARBA00004123"/>
    </source>
</evidence>
<comment type="caution">
    <text evidence="22">The sequence shown here is derived from an EMBL/GenBank/DDBJ whole genome shotgun (WGS) entry which is preliminary data.</text>
</comment>
<dbReference type="PROSITE" id="PS51194">
    <property type="entry name" value="HELICASE_CTER"/>
    <property type="match status" value="1"/>
</dbReference>
<dbReference type="InterPro" id="IPR000023">
    <property type="entry name" value="Phosphofructokinase_dom"/>
</dbReference>
<dbReference type="FunFam" id="3.40.50.300:FF:000145">
    <property type="entry name" value="probable ATP-dependent RNA helicase DHX40"/>
    <property type="match status" value="1"/>
</dbReference>
<dbReference type="PRINTS" id="PR00476">
    <property type="entry name" value="PHFRCTKINASE"/>
</dbReference>
<gene>
    <name evidence="22" type="ORF">CAS74_001941</name>
</gene>
<dbReference type="InterPro" id="IPR001650">
    <property type="entry name" value="Helicase_C-like"/>
</dbReference>
<reference evidence="22 23" key="1">
    <citation type="submission" date="2017-05" db="EMBL/GenBank/DDBJ databases">
        <title>The Genome Sequence of Candida krusei Ckrusei653.</title>
        <authorList>
            <person name="Cuomo C."/>
            <person name="Forche A."/>
            <person name="Young S."/>
            <person name="Abouelleil A."/>
            <person name="Cao P."/>
            <person name="Chapman S."/>
            <person name="Cusick C."/>
            <person name="Shea T."/>
            <person name="Nusbaum C."/>
            <person name="Birren B."/>
        </authorList>
    </citation>
    <scope>NUCLEOTIDE SEQUENCE [LARGE SCALE GENOMIC DNA]</scope>
    <source>
        <strain evidence="22 23">Ckrusei653</strain>
    </source>
</reference>
<feature type="region of interest" description="N-terminal catalytic PFK domain 1" evidence="19">
    <location>
        <begin position="1"/>
        <end position="1318"/>
    </location>
</feature>
<evidence type="ECO:0000256" key="17">
    <source>
        <dbReference type="ARBA" id="ARBA00047984"/>
    </source>
</evidence>
<dbReference type="GO" id="GO:0003872">
    <property type="term" value="F:6-phosphofructokinase activity"/>
    <property type="evidence" value="ECO:0007669"/>
    <property type="project" value="UniProtKB-UniRule"/>
</dbReference>
<dbReference type="EMBL" id="NHMM01000002">
    <property type="protein sequence ID" value="OUT23615.1"/>
    <property type="molecule type" value="Genomic_DNA"/>
</dbReference>
<organism evidence="22 23">
    <name type="scientific">Pichia kudriavzevii</name>
    <name type="common">Yeast</name>
    <name type="synonym">Issatchenkia orientalis</name>
    <dbReference type="NCBI Taxonomy" id="4909"/>
    <lineage>
        <taxon>Eukaryota</taxon>
        <taxon>Fungi</taxon>
        <taxon>Dikarya</taxon>
        <taxon>Ascomycota</taxon>
        <taxon>Saccharomycotina</taxon>
        <taxon>Pichiomycetes</taxon>
        <taxon>Pichiales</taxon>
        <taxon>Pichiaceae</taxon>
        <taxon>Pichia</taxon>
    </lineage>
</organism>
<dbReference type="PROSITE" id="PS00433">
    <property type="entry name" value="PHOSPHOFRUCTOKINASE"/>
    <property type="match status" value="2"/>
</dbReference>
<dbReference type="GO" id="GO:0070095">
    <property type="term" value="F:fructose-6-phosphate binding"/>
    <property type="evidence" value="ECO:0007669"/>
    <property type="project" value="TreeGrafter"/>
</dbReference>
<dbReference type="GO" id="GO:0016208">
    <property type="term" value="F:AMP binding"/>
    <property type="evidence" value="ECO:0007669"/>
    <property type="project" value="TreeGrafter"/>
</dbReference>
<comment type="catalytic activity">
    <reaction evidence="18 19">
        <text>beta-D-fructose 6-phosphate + ATP = beta-D-fructose 1,6-bisphosphate + ADP + H(+)</text>
        <dbReference type="Rhea" id="RHEA:16109"/>
        <dbReference type="ChEBI" id="CHEBI:15378"/>
        <dbReference type="ChEBI" id="CHEBI:30616"/>
        <dbReference type="ChEBI" id="CHEBI:32966"/>
        <dbReference type="ChEBI" id="CHEBI:57634"/>
        <dbReference type="ChEBI" id="CHEBI:456216"/>
        <dbReference type="EC" id="2.7.1.11"/>
    </reaction>
</comment>
<feature type="binding site" description="in other chain" evidence="19">
    <location>
        <begin position="1598"/>
        <end position="1601"/>
    </location>
    <ligand>
        <name>beta-D-fructose 2,6-bisphosphate</name>
        <dbReference type="ChEBI" id="CHEBI:58579"/>
        <note>allosteric activator; ligand shared between dimeric partners</note>
    </ligand>
</feature>
<keyword evidence="13 19" id="KW-0067">ATP-binding</keyword>
<keyword evidence="9 19" id="KW-0547">Nucleotide-binding</keyword>
<keyword evidence="16" id="KW-0539">Nucleus</keyword>
<keyword evidence="8 19" id="KW-0479">Metal-binding</keyword>
<keyword evidence="14 19" id="KW-0460">Magnesium</keyword>
<feature type="binding site" description="in other chain" evidence="19">
    <location>
        <begin position="1506"/>
        <end position="1508"/>
    </location>
    <ligand>
        <name>beta-D-fructose 2,6-bisphosphate</name>
        <dbReference type="ChEBI" id="CHEBI:58579"/>
        <note>allosteric activator; ligand shared between dimeric partners</note>
    </ligand>
</feature>
<dbReference type="InterPro" id="IPR014001">
    <property type="entry name" value="Helicase_ATP-bd"/>
</dbReference>
<dbReference type="GO" id="GO:0042802">
    <property type="term" value="F:identical protein binding"/>
    <property type="evidence" value="ECO:0007669"/>
    <property type="project" value="TreeGrafter"/>
</dbReference>
<comment type="function">
    <text evidence="19">Catalyzes the phosphorylation of D-fructose 6-phosphate to fructose 1,6-bisphosphate by ATP, the first committing step of glycolysis.</text>
</comment>
<dbReference type="Gene3D" id="3.40.50.460">
    <property type="entry name" value="Phosphofructokinase domain"/>
    <property type="match status" value="2"/>
</dbReference>
<dbReference type="InterPro" id="IPR011545">
    <property type="entry name" value="DEAD/DEAH_box_helicase_dom"/>
</dbReference>
<evidence type="ECO:0000256" key="15">
    <source>
        <dbReference type="ARBA" id="ARBA00023152"/>
    </source>
</evidence>
<dbReference type="GO" id="GO:0005739">
    <property type="term" value="C:mitochondrion"/>
    <property type="evidence" value="ECO:0007669"/>
    <property type="project" value="TreeGrafter"/>
</dbReference>
<dbReference type="Gene3D" id="3.10.180.10">
    <property type="entry name" value="2,3-Dihydroxybiphenyl 1,2-Dioxygenase, domain 1"/>
    <property type="match status" value="1"/>
</dbReference>
<feature type="binding site" description="in other chain" evidence="19">
    <location>
        <position position="1679"/>
    </location>
    <ligand>
        <name>beta-D-fructose 2,6-bisphosphate</name>
        <dbReference type="ChEBI" id="CHEBI:58579"/>
        <note>allosteric activator; ligand shared between dimeric partners</note>
    </ligand>
</feature>
<dbReference type="GO" id="GO:0055082">
    <property type="term" value="P:intracellular chemical homeostasis"/>
    <property type="evidence" value="ECO:0007669"/>
    <property type="project" value="UniProtKB-ARBA"/>
</dbReference>
<dbReference type="Gene3D" id="3.40.50.300">
    <property type="entry name" value="P-loop containing nucleotide triphosphate hydrolases"/>
    <property type="match status" value="2"/>
</dbReference>
<dbReference type="GO" id="GO:0016887">
    <property type="term" value="F:ATP hydrolysis activity"/>
    <property type="evidence" value="ECO:0007669"/>
    <property type="project" value="RHEA"/>
</dbReference>
<evidence type="ECO:0000256" key="6">
    <source>
        <dbReference type="ARBA" id="ARBA00022533"/>
    </source>
</evidence>
<dbReference type="GO" id="GO:0005945">
    <property type="term" value="C:6-phosphofructokinase complex"/>
    <property type="evidence" value="ECO:0007669"/>
    <property type="project" value="TreeGrafter"/>
</dbReference>
<keyword evidence="10 19" id="KW-0418">Kinase</keyword>
<feature type="binding site" evidence="19">
    <location>
        <position position="1592"/>
    </location>
    <ligand>
        <name>beta-D-fructose 2,6-bisphosphate</name>
        <dbReference type="ChEBI" id="CHEBI:58579"/>
        <note>allosteric activator; ligand shared between dimeric partners</note>
    </ligand>
</feature>
<evidence type="ECO:0000256" key="16">
    <source>
        <dbReference type="ARBA" id="ARBA00023242"/>
    </source>
</evidence>
<comment type="similarity">
    <text evidence="19">Belongs to the phosphofructokinase type A (PFKA) family. ATP-dependent PFK group I subfamily. Eukaryotic two domain clade 'E' sub-subfamily.</text>
</comment>
<protein>
    <recommendedName>
        <fullName evidence="19">ATP-dependent 6-phosphofructokinase</fullName>
        <shortName evidence="19">ATP-PFK</shortName>
        <shortName evidence="19">Phosphofructokinase</shortName>
        <ecNumber evidence="19">2.7.1.11</ecNumber>
    </recommendedName>
    <alternativeName>
        <fullName evidence="19">Phosphohexokinase</fullName>
    </alternativeName>
</protein>